<dbReference type="GO" id="GO:0005730">
    <property type="term" value="C:nucleolus"/>
    <property type="evidence" value="ECO:0007669"/>
    <property type="project" value="UniProtKB-SubCell"/>
</dbReference>
<evidence type="ECO:0000256" key="9">
    <source>
        <dbReference type="PIRSR" id="PIRSR005586-2"/>
    </source>
</evidence>
<keyword evidence="3 8" id="KW-0479">Metal-binding</keyword>
<evidence type="ECO:0000256" key="1">
    <source>
        <dbReference type="ARBA" id="ARBA00004604"/>
    </source>
</evidence>
<gene>
    <name evidence="12" type="ORF">ZEAMMB73_Zm00001d033727</name>
</gene>
<evidence type="ECO:0000256" key="3">
    <source>
        <dbReference type="ARBA" id="ARBA00022723"/>
    </source>
</evidence>
<dbReference type="PROSITE" id="PS00466">
    <property type="entry name" value="ZF_TFIIS_1"/>
    <property type="match status" value="1"/>
</dbReference>
<feature type="binding site" evidence="8">
    <location>
        <position position="32"/>
    </location>
    <ligand>
        <name>Zn(2+)</name>
        <dbReference type="ChEBI" id="CHEBI:29105"/>
        <label>1</label>
    </ligand>
</feature>
<comment type="function">
    <text evidence="7">DNA-dependent RNA polymerase catalyzes the transcription of DNA into RNA using the four ribonucleoside triphosphates as substrates.</text>
</comment>
<dbReference type="GO" id="GO:0000428">
    <property type="term" value="C:DNA-directed RNA polymerase complex"/>
    <property type="evidence" value="ECO:0007669"/>
    <property type="project" value="UniProtKB-KW"/>
</dbReference>
<dbReference type="eggNOG" id="KOG2907">
    <property type="taxonomic scope" value="Eukaryota"/>
</dbReference>
<keyword evidence="6 7" id="KW-0539">Nucleus</keyword>
<feature type="binding site" evidence="8">
    <location>
        <position position="15"/>
    </location>
    <ligand>
        <name>Zn(2+)</name>
        <dbReference type="ChEBI" id="CHEBI:29105"/>
        <label>1</label>
    </ligand>
</feature>
<name>A0A1D6L1V3_MAIZE</name>
<dbReference type="STRING" id="4577.A0A1D6L1V3"/>
<evidence type="ECO:0000259" key="11">
    <source>
        <dbReference type="PROSITE" id="PS51133"/>
    </source>
</evidence>
<evidence type="ECO:0000313" key="13">
    <source>
        <dbReference type="EnsemblPlants" id="Zm00001eb054840_P001"/>
    </source>
</evidence>
<dbReference type="AlphaFoldDB" id="A0A1D6L1V3"/>
<dbReference type="PANTHER" id="PTHR11239:SF14">
    <property type="entry name" value="DNA-DIRECTED RNA POLYMERASE I SUBUNIT RPA12"/>
    <property type="match status" value="1"/>
</dbReference>
<dbReference type="SUPFAM" id="SSF57783">
    <property type="entry name" value="Zinc beta-ribbon"/>
    <property type="match status" value="1"/>
</dbReference>
<dbReference type="PIRSF" id="PIRSF005586">
    <property type="entry name" value="RNApol_RpoM"/>
    <property type="match status" value="1"/>
</dbReference>
<dbReference type="InterPro" id="IPR012164">
    <property type="entry name" value="Rpa12/Rpb9/Rpc10/TFS"/>
</dbReference>
<dbReference type="PANTHER" id="PTHR11239">
    <property type="entry name" value="DNA-DIRECTED RNA POLYMERASE"/>
    <property type="match status" value="1"/>
</dbReference>
<feature type="chain" id="PRO_5011173777" description="DNA-directed RNA polymerase subunit" evidence="10">
    <location>
        <begin position="27"/>
        <end position="115"/>
    </location>
</feature>
<dbReference type="InterPro" id="IPR001222">
    <property type="entry name" value="Znf_TFIIS"/>
</dbReference>
<sequence length="115" mass="13061">MAFWQTRDFLFCGICGTLLTFDSVRSASCPLCGFKRDAKEIEGKEIQYTMTAEDIRRGLKTQTEDVVGQRPVTNKACPKCDHPKAEFYNIQMRSADEGETTFYMCKGCGCNFKDE</sequence>
<dbReference type="InterPro" id="IPR034004">
    <property type="entry name" value="Zn_ribbon_RPA12_C"/>
</dbReference>
<protein>
    <recommendedName>
        <fullName evidence="7">DNA-directed RNA polymerase subunit</fullName>
    </recommendedName>
</protein>
<dbReference type="Gene3D" id="2.20.25.10">
    <property type="match status" value="1"/>
</dbReference>
<keyword evidence="10" id="KW-0732">Signal</keyword>
<feature type="binding site" evidence="8">
    <location>
        <position position="29"/>
    </location>
    <ligand>
        <name>Zn(2+)</name>
        <dbReference type="ChEBI" id="CHEBI:29105"/>
        <label>1</label>
    </ligand>
</feature>
<comment type="similarity">
    <text evidence="7">Belongs to the archaeal rpoM/eukaryotic RPA12/RPB9/RPC11 RNA polymerase family.</text>
</comment>
<organism evidence="12">
    <name type="scientific">Zea mays</name>
    <name type="common">Maize</name>
    <dbReference type="NCBI Taxonomy" id="4577"/>
    <lineage>
        <taxon>Eukaryota</taxon>
        <taxon>Viridiplantae</taxon>
        <taxon>Streptophyta</taxon>
        <taxon>Embryophyta</taxon>
        <taxon>Tracheophyta</taxon>
        <taxon>Spermatophyta</taxon>
        <taxon>Magnoliopsida</taxon>
        <taxon>Liliopsida</taxon>
        <taxon>Poales</taxon>
        <taxon>Poaceae</taxon>
        <taxon>PACMAD clade</taxon>
        <taxon>Panicoideae</taxon>
        <taxon>Andropogonodae</taxon>
        <taxon>Andropogoneae</taxon>
        <taxon>Tripsacinae</taxon>
        <taxon>Zea</taxon>
    </lineage>
</organism>
<dbReference type="SMART" id="SM00440">
    <property type="entry name" value="ZnF_C2C2"/>
    <property type="match status" value="1"/>
</dbReference>
<feature type="domain" description="TFIIS-type" evidence="11">
    <location>
        <begin position="73"/>
        <end position="113"/>
    </location>
</feature>
<feature type="signal peptide" evidence="10">
    <location>
        <begin position="1"/>
        <end position="26"/>
    </location>
</feature>
<dbReference type="GO" id="GO:0003899">
    <property type="term" value="F:DNA-directed RNA polymerase activity"/>
    <property type="evidence" value="ECO:0007669"/>
    <property type="project" value="InterPro"/>
</dbReference>
<evidence type="ECO:0000256" key="5">
    <source>
        <dbReference type="ARBA" id="ARBA00022833"/>
    </source>
</evidence>
<keyword evidence="2 7" id="KW-0240">DNA-directed RNA polymerase</keyword>
<dbReference type="OMA" id="DHICTKC"/>
<keyword evidence="7" id="KW-0804">Transcription</keyword>
<evidence type="ECO:0000256" key="7">
    <source>
        <dbReference type="PIRNR" id="PIRNR005586"/>
    </source>
</evidence>
<dbReference type="PaxDb" id="4577-GRMZM5G800853_P01"/>
<keyword evidence="4 9" id="KW-0863">Zinc-finger</keyword>
<dbReference type="PROSITE" id="PS51133">
    <property type="entry name" value="ZF_TFIIS_2"/>
    <property type="match status" value="1"/>
</dbReference>
<dbReference type="GO" id="GO:0006351">
    <property type="term" value="P:DNA-templated transcription"/>
    <property type="evidence" value="ECO:0007669"/>
    <property type="project" value="InterPro"/>
</dbReference>
<dbReference type="GO" id="GO:0003676">
    <property type="term" value="F:nucleic acid binding"/>
    <property type="evidence" value="ECO:0007669"/>
    <property type="project" value="InterPro"/>
</dbReference>
<dbReference type="GO" id="GO:0008270">
    <property type="term" value="F:zinc ion binding"/>
    <property type="evidence" value="ECO:0007669"/>
    <property type="project" value="UniProtKB-KW"/>
</dbReference>
<evidence type="ECO:0000256" key="2">
    <source>
        <dbReference type="ARBA" id="ARBA00022478"/>
    </source>
</evidence>
<dbReference type="SMR" id="A0A1D6L1V3"/>
<proteinExistence type="evidence at protein level"/>
<feature type="binding site" evidence="8">
    <location>
        <position position="108"/>
    </location>
    <ligand>
        <name>Zn(2+)</name>
        <dbReference type="ChEBI" id="CHEBI:29105"/>
        <label>2</label>
    </ligand>
</feature>
<dbReference type="CDD" id="cd10507">
    <property type="entry name" value="Zn-ribbon_RPA12"/>
    <property type="match status" value="1"/>
</dbReference>
<accession>A0A1D6L1V3</accession>
<keyword evidence="15" id="KW-1267">Proteomics identification</keyword>
<feature type="zinc finger region" description="C4-type" evidence="9">
    <location>
        <begin position="12"/>
        <end position="32"/>
    </location>
</feature>
<reference evidence="13" key="3">
    <citation type="submission" date="2021-05" db="UniProtKB">
        <authorList>
            <consortium name="EnsemblPlants"/>
        </authorList>
    </citation>
    <scope>IDENTIFICATION</scope>
    <source>
        <strain evidence="13">cv. B73</strain>
    </source>
</reference>
<dbReference type="EnsemblPlants" id="Zm00001eb054840_T001">
    <property type="protein sequence ID" value="Zm00001eb054840_P001"/>
    <property type="gene ID" value="Zm00001eb054840"/>
</dbReference>
<feature type="binding site" evidence="8">
    <location>
        <position position="80"/>
    </location>
    <ligand>
        <name>Zn(2+)</name>
        <dbReference type="ChEBI" id="CHEBI:29105"/>
        <label>2</label>
    </ligand>
</feature>
<evidence type="ECO:0000313" key="12">
    <source>
        <dbReference type="EMBL" id="ONM08490.1"/>
    </source>
</evidence>
<reference evidence="13" key="2">
    <citation type="submission" date="2019-07" db="EMBL/GenBank/DDBJ databases">
        <authorList>
            <person name="Seetharam A."/>
            <person name="Woodhouse M."/>
            <person name="Cannon E."/>
        </authorList>
    </citation>
    <scope>NUCLEOTIDE SEQUENCE [LARGE SCALE GENOMIC DNA]</scope>
    <source>
        <strain evidence="13">cv. B73</strain>
    </source>
</reference>
<evidence type="ECO:0000256" key="8">
    <source>
        <dbReference type="PIRSR" id="PIRSR005586-1"/>
    </source>
</evidence>
<feature type="binding site" evidence="8">
    <location>
        <position position="77"/>
    </location>
    <ligand>
        <name>Zn(2+)</name>
        <dbReference type="ChEBI" id="CHEBI:29105"/>
        <label>2</label>
    </ligand>
</feature>
<feature type="binding site" evidence="8">
    <location>
        <position position="105"/>
    </location>
    <ligand>
        <name>Zn(2+)</name>
        <dbReference type="ChEBI" id="CHEBI:29105"/>
        <label>2</label>
    </ligand>
</feature>
<evidence type="ECO:0000256" key="4">
    <source>
        <dbReference type="ARBA" id="ARBA00022771"/>
    </source>
</evidence>
<dbReference type="Proteomes" id="UP000007305">
    <property type="component" value="Chromosome 1"/>
</dbReference>
<evidence type="ECO:0000256" key="10">
    <source>
        <dbReference type="SAM" id="SignalP"/>
    </source>
</evidence>
<feature type="binding site" evidence="8">
    <location>
        <position position="12"/>
    </location>
    <ligand>
        <name>Zn(2+)</name>
        <dbReference type="ChEBI" id="CHEBI:29105"/>
        <label>1</label>
    </ligand>
</feature>
<dbReference type="EMBL" id="CM007647">
    <property type="protein sequence ID" value="ONM08490.1"/>
    <property type="molecule type" value="Genomic_DNA"/>
</dbReference>
<evidence type="ECO:0000313" key="14">
    <source>
        <dbReference type="Proteomes" id="UP000007305"/>
    </source>
</evidence>
<evidence type="ECO:0000256" key="6">
    <source>
        <dbReference type="ARBA" id="ARBA00023242"/>
    </source>
</evidence>
<reference evidence="12 14" key="1">
    <citation type="submission" date="2015-12" db="EMBL/GenBank/DDBJ databases">
        <title>Update maize B73 reference genome by single molecule sequencing technologies.</title>
        <authorList>
            <consortium name="Maize Genome Sequencing Project"/>
            <person name="Ware D."/>
        </authorList>
    </citation>
    <scope>NUCLEOTIDE SEQUENCE [LARGE SCALE GENOMIC DNA]</scope>
    <source>
        <strain evidence="14">cv. B73</strain>
        <tissue evidence="12">Seedling</tissue>
    </source>
</reference>
<keyword evidence="5 8" id="KW-0862">Zinc</keyword>
<keyword evidence="14" id="KW-1185">Reference proteome</keyword>
<dbReference type="Gramene" id="Zm00001eb054840_T001">
    <property type="protein sequence ID" value="Zm00001eb054840_P001"/>
    <property type="gene ID" value="Zm00001eb054840"/>
</dbReference>
<evidence type="ECO:0007829" key="15">
    <source>
        <dbReference type="PeptideAtlas" id="A0A1D6L1V3"/>
    </source>
</evidence>
<dbReference type="IntAct" id="A0A1D6L1V3">
    <property type="interactions" value="11"/>
</dbReference>
<comment type="subcellular location">
    <subcellularLocation>
        <location evidence="1">Nucleus</location>
        <location evidence="1">Nucleolus</location>
    </subcellularLocation>
</comment>
<dbReference type="ExpressionAtlas" id="A0A1D6L1V3">
    <property type="expression patterns" value="baseline and differential"/>
</dbReference>
<dbReference type="Pfam" id="PF01096">
    <property type="entry name" value="Zn_ribbon_TFIIS"/>
    <property type="match status" value="1"/>
</dbReference>